<evidence type="ECO:0000256" key="9">
    <source>
        <dbReference type="ARBA" id="ARBA00023014"/>
    </source>
</evidence>
<evidence type="ECO:0000256" key="4">
    <source>
        <dbReference type="ARBA" id="ARBA00022485"/>
    </source>
</evidence>
<dbReference type="OrthoDB" id="9782387at2"/>
<dbReference type="InterPro" id="IPR040074">
    <property type="entry name" value="BssD/PflA/YjjW"/>
</dbReference>
<keyword evidence="6" id="KW-0479">Metal-binding</keyword>
<dbReference type="PIRSF" id="PIRSF000371">
    <property type="entry name" value="PFL_act_enz"/>
    <property type="match status" value="1"/>
</dbReference>
<dbReference type="RefSeq" id="WP_014322218.1">
    <property type="nucleotide sequence ID" value="NC_016803.1"/>
</dbReference>
<protein>
    <submittedName>
        <fullName evidence="12">Glycyl-radical enzyme activating protein family</fullName>
    </submittedName>
</protein>
<dbReference type="Gene3D" id="3.30.70.20">
    <property type="match status" value="1"/>
</dbReference>
<dbReference type="InterPro" id="IPR013785">
    <property type="entry name" value="Aldolase_TIM"/>
</dbReference>
<dbReference type="Pfam" id="PF00037">
    <property type="entry name" value="Fer4"/>
    <property type="match status" value="2"/>
</dbReference>
<dbReference type="PROSITE" id="PS01087">
    <property type="entry name" value="RADICAL_ACTIVATING"/>
    <property type="match status" value="1"/>
</dbReference>
<dbReference type="NCBIfam" id="TIGR02494">
    <property type="entry name" value="PFLE_PFLC"/>
    <property type="match status" value="1"/>
</dbReference>
<dbReference type="SUPFAM" id="SSF54862">
    <property type="entry name" value="4Fe-4S ferredoxins"/>
    <property type="match status" value="1"/>
</dbReference>
<dbReference type="InterPro" id="IPR034457">
    <property type="entry name" value="Organic_radical-activating"/>
</dbReference>
<keyword evidence="5" id="KW-0949">S-adenosyl-L-methionine</keyword>
<evidence type="ECO:0000313" key="12">
    <source>
        <dbReference type="EMBL" id="EGB14790.1"/>
    </source>
</evidence>
<dbReference type="PANTHER" id="PTHR30352">
    <property type="entry name" value="PYRUVATE FORMATE-LYASE-ACTIVATING ENZYME"/>
    <property type="match status" value="1"/>
</dbReference>
<gene>
    <name evidence="12" type="ORF">DND132_1583</name>
</gene>
<comment type="subunit">
    <text evidence="3">Monomer.</text>
</comment>
<accession>F0JEY9</accession>
<dbReference type="GO" id="GO:0046872">
    <property type="term" value="F:metal ion binding"/>
    <property type="evidence" value="ECO:0007669"/>
    <property type="project" value="UniProtKB-KW"/>
</dbReference>
<keyword evidence="9" id="KW-0411">Iron-sulfur</keyword>
<dbReference type="SFLD" id="SFLDG01066">
    <property type="entry name" value="organic_radical-activating_enz"/>
    <property type="match status" value="1"/>
</dbReference>
<dbReference type="InterPro" id="IPR017900">
    <property type="entry name" value="4Fe4S_Fe_S_CS"/>
</dbReference>
<dbReference type="Gene3D" id="3.20.20.70">
    <property type="entry name" value="Aldolase class I"/>
    <property type="match status" value="1"/>
</dbReference>
<dbReference type="eggNOG" id="COG1180">
    <property type="taxonomic scope" value="Bacteria"/>
</dbReference>
<dbReference type="InterPro" id="IPR012839">
    <property type="entry name" value="Organic_radical_activase"/>
</dbReference>
<dbReference type="AlphaFoldDB" id="F0JEY9"/>
<evidence type="ECO:0000256" key="6">
    <source>
        <dbReference type="ARBA" id="ARBA00022723"/>
    </source>
</evidence>
<dbReference type="SFLD" id="SFLDG01118">
    <property type="entry name" value="activating_enzymes__group_2"/>
    <property type="match status" value="1"/>
</dbReference>
<feature type="domain" description="4Fe-4S ferredoxin-type" evidence="10">
    <location>
        <begin position="76"/>
        <end position="105"/>
    </location>
</feature>
<dbReference type="InterPro" id="IPR007197">
    <property type="entry name" value="rSAM"/>
</dbReference>
<dbReference type="HOGENOM" id="CLU_058969_0_0_7"/>
<dbReference type="GO" id="GO:0016491">
    <property type="term" value="F:oxidoreductase activity"/>
    <property type="evidence" value="ECO:0007669"/>
    <property type="project" value="UniProtKB-KW"/>
</dbReference>
<dbReference type="Pfam" id="PF04055">
    <property type="entry name" value="Radical_SAM"/>
    <property type="match status" value="1"/>
</dbReference>
<dbReference type="KEGG" id="ddn:DND132_1583"/>
<evidence type="ECO:0000256" key="1">
    <source>
        <dbReference type="ARBA" id="ARBA00001966"/>
    </source>
</evidence>
<feature type="domain" description="Radical SAM core" evidence="11">
    <location>
        <begin position="15"/>
        <end position="294"/>
    </location>
</feature>
<evidence type="ECO:0000256" key="3">
    <source>
        <dbReference type="ARBA" id="ARBA00011245"/>
    </source>
</evidence>
<dbReference type="InterPro" id="IPR058240">
    <property type="entry name" value="rSAM_sf"/>
</dbReference>
<dbReference type="SFLD" id="SFLDS00029">
    <property type="entry name" value="Radical_SAM"/>
    <property type="match status" value="1"/>
</dbReference>
<dbReference type="EMBL" id="CP003220">
    <property type="protein sequence ID" value="EGB14790.1"/>
    <property type="molecule type" value="Genomic_DNA"/>
</dbReference>
<keyword evidence="13" id="KW-1185">Reference proteome</keyword>
<evidence type="ECO:0000259" key="11">
    <source>
        <dbReference type="PROSITE" id="PS51918"/>
    </source>
</evidence>
<proteinExistence type="inferred from homology"/>
<dbReference type="GO" id="GO:0051539">
    <property type="term" value="F:4 iron, 4 sulfur cluster binding"/>
    <property type="evidence" value="ECO:0007669"/>
    <property type="project" value="UniProtKB-KW"/>
</dbReference>
<name>F0JEY9_9BACT</name>
<evidence type="ECO:0000256" key="2">
    <source>
        <dbReference type="ARBA" id="ARBA00009777"/>
    </source>
</evidence>
<reference evidence="12 13" key="1">
    <citation type="journal article" date="2011" name="J. Bacteriol.">
        <title>Genome sequence of the mercury-methylating strain Desulfovibrio desulfuricans ND132.</title>
        <authorList>
            <person name="Brown S.D."/>
            <person name="Gilmour C.C."/>
            <person name="Kucken A.M."/>
            <person name="Wall J.D."/>
            <person name="Elias D.A."/>
            <person name="Brandt C.C."/>
            <person name="Podar M."/>
            <person name="Chertkov O."/>
            <person name="Held B."/>
            <person name="Bruce D.C."/>
            <person name="Detter J.C."/>
            <person name="Tapia R."/>
            <person name="Han C.S."/>
            <person name="Goodwin L.A."/>
            <person name="Cheng J.F."/>
            <person name="Pitluck S."/>
            <person name="Woyke T."/>
            <person name="Mikhailova N."/>
            <person name="Ivanova N.N."/>
            <person name="Han J."/>
            <person name="Lucas S."/>
            <person name="Lapidus A.L."/>
            <person name="Land M.L."/>
            <person name="Hauser L.J."/>
            <person name="Palumbo A.V."/>
        </authorList>
    </citation>
    <scope>NUCLEOTIDE SEQUENCE [LARGE SCALE GENOMIC DNA]</scope>
    <source>
        <strain evidence="12 13">ND132</strain>
    </source>
</reference>
<dbReference type="Proteomes" id="UP000007845">
    <property type="component" value="Chromosome"/>
</dbReference>
<dbReference type="PANTHER" id="PTHR30352:SF4">
    <property type="entry name" value="PYRUVATE FORMATE-LYASE 2-ACTIVATING ENZYME"/>
    <property type="match status" value="1"/>
</dbReference>
<organism evidence="12 13">
    <name type="scientific">Pseudodesulfovibrio mercurii</name>
    <dbReference type="NCBI Taxonomy" id="641491"/>
    <lineage>
        <taxon>Bacteria</taxon>
        <taxon>Pseudomonadati</taxon>
        <taxon>Thermodesulfobacteriota</taxon>
        <taxon>Desulfovibrionia</taxon>
        <taxon>Desulfovibrionales</taxon>
        <taxon>Desulfovibrionaceae</taxon>
    </lineage>
</organism>
<dbReference type="InterPro" id="IPR001989">
    <property type="entry name" value="Radical_activat_CS"/>
</dbReference>
<comment type="cofactor">
    <cofactor evidence="1">
        <name>[4Fe-4S] cluster</name>
        <dbReference type="ChEBI" id="CHEBI:49883"/>
    </cofactor>
</comment>
<dbReference type="STRING" id="641491.DND132_1583"/>
<keyword evidence="4" id="KW-0004">4Fe-4S</keyword>
<dbReference type="PROSITE" id="PS51918">
    <property type="entry name" value="RADICAL_SAM"/>
    <property type="match status" value="1"/>
</dbReference>
<dbReference type="InterPro" id="IPR017896">
    <property type="entry name" value="4Fe4S_Fe-S-bd"/>
</dbReference>
<keyword evidence="8" id="KW-0408">Iron</keyword>
<evidence type="ECO:0000256" key="7">
    <source>
        <dbReference type="ARBA" id="ARBA00023002"/>
    </source>
</evidence>
<dbReference type="SMR" id="F0JEY9"/>
<dbReference type="PROSITE" id="PS00198">
    <property type="entry name" value="4FE4S_FER_1"/>
    <property type="match status" value="2"/>
</dbReference>
<sequence length="298" mass="33034">MLKGMVYNIQRMSVQDGPGLRTTVFLKGCPLRCLWCSNPESQAFTPQLMYFENLCTGCGACETACPNGAVTRLRNGKFGRDPEQCTDCGACASVCPSGARDMSGRPMTVEEVMQVVRKDGTFYLNSGGGVTFGGGEPTAGGDFFLSLLEQAHNEAYHCTVDTCGQCPEDRFRKTIELADLLLFDCKHMDPARHRELTGQDNTLILKNLRNALSSDTPVRIRMPLMPGLNDTEENLAAMADFLGGFGLREVEVMPCHFFGRNKYLALNRALPLVRQYEPDEFKAINERFLRHGLRPVVV</sequence>
<evidence type="ECO:0000259" key="10">
    <source>
        <dbReference type="PROSITE" id="PS51379"/>
    </source>
</evidence>
<evidence type="ECO:0000256" key="5">
    <source>
        <dbReference type="ARBA" id="ARBA00022691"/>
    </source>
</evidence>
<dbReference type="SUPFAM" id="SSF102114">
    <property type="entry name" value="Radical SAM enzymes"/>
    <property type="match status" value="1"/>
</dbReference>
<evidence type="ECO:0000256" key="8">
    <source>
        <dbReference type="ARBA" id="ARBA00023004"/>
    </source>
</evidence>
<comment type="similarity">
    <text evidence="2">Belongs to the organic radical-activating enzymes family.</text>
</comment>
<feature type="domain" description="4Fe-4S ferredoxin-type" evidence="10">
    <location>
        <begin position="46"/>
        <end position="75"/>
    </location>
</feature>
<dbReference type="PROSITE" id="PS51379">
    <property type="entry name" value="4FE4S_FER_2"/>
    <property type="match status" value="2"/>
</dbReference>
<evidence type="ECO:0000313" key="13">
    <source>
        <dbReference type="Proteomes" id="UP000007845"/>
    </source>
</evidence>
<keyword evidence="7" id="KW-0560">Oxidoreductase</keyword>